<dbReference type="Proteomes" id="UP001171902">
    <property type="component" value="Unassembled WGS sequence"/>
</dbReference>
<name>A0ABT7YL50_9ACTN</name>
<reference evidence="14" key="1">
    <citation type="submission" date="2023-06" db="EMBL/GenBank/DDBJ databases">
        <title>Gycomyces niveus sp.nov., a novel actinomycete isolated from soil in Shouguang.</title>
        <authorList>
            <person name="Yang X."/>
            <person name="Zhao J."/>
        </authorList>
    </citation>
    <scope>NUCLEOTIDE SEQUENCE</scope>
    <source>
        <strain evidence="14">NEAU C2</strain>
    </source>
</reference>
<keyword evidence="3 9" id="KW-0547">Nucleotide-binding</keyword>
<dbReference type="CDD" id="cd00983">
    <property type="entry name" value="RecA"/>
    <property type="match status" value="1"/>
</dbReference>
<dbReference type="InterPro" id="IPR020587">
    <property type="entry name" value="RecA_monomer-monomer_interface"/>
</dbReference>
<evidence type="ECO:0000259" key="12">
    <source>
        <dbReference type="PROSITE" id="PS50162"/>
    </source>
</evidence>
<dbReference type="SUPFAM" id="SSF52540">
    <property type="entry name" value="P-loop containing nucleoside triphosphate hydrolases"/>
    <property type="match status" value="1"/>
</dbReference>
<feature type="domain" description="RecA family profile 2" evidence="13">
    <location>
        <begin position="201"/>
        <end position="274"/>
    </location>
</feature>
<dbReference type="InterPro" id="IPR020588">
    <property type="entry name" value="RecA_ATP-bd"/>
</dbReference>
<comment type="function">
    <text evidence="9">Can catalyze the hydrolysis of ATP in the presence of single-stranded DNA, the ATP-dependent uptake of single-stranded DNA by duplex DNA, and the ATP-dependent hybridization of homologous single-stranded DNAs. It interacts with LexA causing its activation and leading to its autocatalytic cleavage.</text>
</comment>
<keyword evidence="5 9" id="KW-0238">DNA-binding</keyword>
<keyword evidence="6 9" id="KW-0233">DNA recombination</keyword>
<dbReference type="PROSITE" id="PS50163">
    <property type="entry name" value="RECA_3"/>
    <property type="match status" value="1"/>
</dbReference>
<evidence type="ECO:0000256" key="5">
    <source>
        <dbReference type="ARBA" id="ARBA00023125"/>
    </source>
</evidence>
<dbReference type="SMART" id="SM00382">
    <property type="entry name" value="AAA"/>
    <property type="match status" value="1"/>
</dbReference>
<comment type="caution">
    <text evidence="14">The sequence shown here is derived from an EMBL/GenBank/DDBJ whole genome shotgun (WGS) entry which is preliminary data.</text>
</comment>
<dbReference type="PRINTS" id="PR00142">
    <property type="entry name" value="RECA"/>
</dbReference>
<keyword evidence="9" id="KW-0963">Cytoplasm</keyword>
<keyword evidence="9 10" id="KW-0234">DNA repair</keyword>
<keyword evidence="9 11" id="KW-0227">DNA damage</keyword>
<evidence type="ECO:0000256" key="10">
    <source>
        <dbReference type="RuleBase" id="RU000526"/>
    </source>
</evidence>
<evidence type="ECO:0000256" key="6">
    <source>
        <dbReference type="ARBA" id="ARBA00023172"/>
    </source>
</evidence>
<keyword evidence="7 9" id="KW-0742">SOS response</keyword>
<dbReference type="PROSITE" id="PS00321">
    <property type="entry name" value="RECA_1"/>
    <property type="match status" value="1"/>
</dbReference>
<organism evidence="14 15">
    <name type="scientific">Glycomyces tritici</name>
    <dbReference type="NCBI Taxonomy" id="2665176"/>
    <lineage>
        <taxon>Bacteria</taxon>
        <taxon>Bacillati</taxon>
        <taxon>Actinomycetota</taxon>
        <taxon>Actinomycetes</taxon>
        <taxon>Glycomycetales</taxon>
        <taxon>Glycomycetaceae</taxon>
        <taxon>Glycomyces</taxon>
    </lineage>
</organism>
<dbReference type="Pfam" id="PF00154">
    <property type="entry name" value="RecA_N"/>
    <property type="match status" value="1"/>
</dbReference>
<evidence type="ECO:0000256" key="8">
    <source>
        <dbReference type="ARBA" id="ARBA00033319"/>
    </source>
</evidence>
<dbReference type="InterPro" id="IPR049428">
    <property type="entry name" value="RecA-like_N"/>
</dbReference>
<dbReference type="SUPFAM" id="SSF54752">
    <property type="entry name" value="RecA protein, C-terminal domain"/>
    <property type="match status" value="1"/>
</dbReference>
<dbReference type="PANTHER" id="PTHR45900:SF1">
    <property type="entry name" value="MITOCHONDRIAL DNA REPAIR PROTEIN RECA HOMOLOG-RELATED"/>
    <property type="match status" value="1"/>
</dbReference>
<evidence type="ECO:0000256" key="4">
    <source>
        <dbReference type="ARBA" id="ARBA00022840"/>
    </source>
</evidence>
<dbReference type="Pfam" id="PF21096">
    <property type="entry name" value="RecA_C"/>
    <property type="match status" value="1"/>
</dbReference>
<dbReference type="Gene3D" id="3.40.50.300">
    <property type="entry name" value="P-loop containing nucleotide triphosphate hydrolases"/>
    <property type="match status" value="1"/>
</dbReference>
<feature type="binding site" evidence="9">
    <location>
        <begin position="67"/>
        <end position="74"/>
    </location>
    <ligand>
        <name>ATP</name>
        <dbReference type="ChEBI" id="CHEBI:30616"/>
    </ligand>
</feature>
<evidence type="ECO:0000256" key="11">
    <source>
        <dbReference type="RuleBase" id="RU004527"/>
    </source>
</evidence>
<keyword evidence="4 9" id="KW-0067">ATP-binding</keyword>
<dbReference type="NCBIfam" id="TIGR02012">
    <property type="entry name" value="tigrfam_recA"/>
    <property type="match status" value="1"/>
</dbReference>
<dbReference type="EMBL" id="JAUEMJ010000002">
    <property type="protein sequence ID" value="MDN3239348.1"/>
    <property type="molecule type" value="Genomic_DNA"/>
</dbReference>
<dbReference type="PROSITE" id="PS50162">
    <property type="entry name" value="RECA_2"/>
    <property type="match status" value="1"/>
</dbReference>
<evidence type="ECO:0000313" key="14">
    <source>
        <dbReference type="EMBL" id="MDN3239348.1"/>
    </source>
</evidence>
<dbReference type="InterPro" id="IPR003593">
    <property type="entry name" value="AAA+_ATPase"/>
</dbReference>
<dbReference type="InterPro" id="IPR049261">
    <property type="entry name" value="RecA-like_C"/>
</dbReference>
<dbReference type="InterPro" id="IPR023400">
    <property type="entry name" value="RecA_C_sf"/>
</dbReference>
<accession>A0ABT7YL50</accession>
<proteinExistence type="inferred from homology"/>
<gene>
    <name evidence="9 14" type="primary">recA</name>
    <name evidence="14" type="ORF">QWI33_06405</name>
</gene>
<sequence>MNSAQDKSKALDLALAQIDKQFGKGSVMRLGEKPKQNIKTISTGSIALDVALGVGGLPQGRIIEIYGPESSGKTTIALHAMANVQAEGGVAAMIDAEHALDPIYAEKLGVNVDDLLVSQPDNGEQALEIADMLVRSGAVDLIVIDSVAALVPRAEIEGEMGDSHVGLQARLMSQALRKITGGLNNTGTTMIFINQLREKIGVMFGSPETTAGGKALKFYASVRLDIRRIETLKDGGEAVGNRTRVKVVKNKVGSPFRQAEFDILYGHGVSKEGSIIDMGVEHGIVKKSGAWYTYEGDQLGQGKEKSRTNLKENPDLALEIEKKIKEKLGVDAAAADAPSEVEIEEPPVDF</sequence>
<comment type="subcellular location">
    <subcellularLocation>
        <location evidence="9">Cytoplasm</location>
    </subcellularLocation>
</comment>
<dbReference type="RefSeq" id="WP_353895422.1">
    <property type="nucleotide sequence ID" value="NZ_JAUEMJ010000002.1"/>
</dbReference>
<dbReference type="HAMAP" id="MF_00268">
    <property type="entry name" value="RecA"/>
    <property type="match status" value="1"/>
</dbReference>
<dbReference type="PANTHER" id="PTHR45900">
    <property type="entry name" value="RECA"/>
    <property type="match status" value="1"/>
</dbReference>
<evidence type="ECO:0000259" key="13">
    <source>
        <dbReference type="PROSITE" id="PS50163"/>
    </source>
</evidence>
<evidence type="ECO:0000256" key="7">
    <source>
        <dbReference type="ARBA" id="ARBA00023236"/>
    </source>
</evidence>
<evidence type="ECO:0000256" key="1">
    <source>
        <dbReference type="ARBA" id="ARBA00009391"/>
    </source>
</evidence>
<comment type="similarity">
    <text evidence="1 9 11">Belongs to the RecA family.</text>
</comment>
<evidence type="ECO:0000256" key="3">
    <source>
        <dbReference type="ARBA" id="ARBA00022741"/>
    </source>
</evidence>
<dbReference type="InterPro" id="IPR027417">
    <property type="entry name" value="P-loop_NTPase"/>
</dbReference>
<feature type="domain" description="RecA family profile 1" evidence="12">
    <location>
        <begin position="37"/>
        <end position="196"/>
    </location>
</feature>
<evidence type="ECO:0000313" key="15">
    <source>
        <dbReference type="Proteomes" id="UP001171902"/>
    </source>
</evidence>
<dbReference type="InterPro" id="IPR013765">
    <property type="entry name" value="DNA_recomb/repair_RecA"/>
</dbReference>
<evidence type="ECO:0000256" key="9">
    <source>
        <dbReference type="HAMAP-Rule" id="MF_00268"/>
    </source>
</evidence>
<evidence type="ECO:0000256" key="2">
    <source>
        <dbReference type="ARBA" id="ARBA00015553"/>
    </source>
</evidence>
<keyword evidence="15" id="KW-1185">Reference proteome</keyword>
<protein>
    <recommendedName>
        <fullName evidence="2 9">Protein RecA</fullName>
    </recommendedName>
    <alternativeName>
        <fullName evidence="8 9">Recombinase A</fullName>
    </alternativeName>
</protein>
<dbReference type="InterPro" id="IPR020584">
    <property type="entry name" value="DNA_recomb/repair_RecA_CS"/>
</dbReference>